<evidence type="ECO:0000313" key="2">
    <source>
        <dbReference type="Proteomes" id="UP000280960"/>
    </source>
</evidence>
<proteinExistence type="predicted"/>
<sequence length="111" mass="13226">MLVSMEKVREKLEERRMGIKARLWDSLTDEQMIGIYRYATEEQEKLLSASNDKNATKWDSLTDEQLKVIYQSLTKDQDRLLDYLEDMEAIEQLLQDGEWSHLPEEDKLNEE</sequence>
<dbReference type="Proteomes" id="UP000280960">
    <property type="component" value="Chromosome"/>
</dbReference>
<dbReference type="RefSeq" id="WP_122014870.1">
    <property type="nucleotide sequence ID" value="NZ_CP033169.1"/>
</dbReference>
<dbReference type="AlphaFoldDB" id="A0A3G2R5N1"/>
<name>A0A3G2R5N1_9FIRM</name>
<keyword evidence="2" id="KW-1185">Reference proteome</keyword>
<protein>
    <submittedName>
        <fullName evidence="1">Uncharacterized protein</fullName>
    </submittedName>
</protein>
<gene>
    <name evidence="1" type="ORF">D2962_09705</name>
</gene>
<reference evidence="1 2" key="1">
    <citation type="submission" date="2018-10" db="EMBL/GenBank/DDBJ databases">
        <authorList>
            <person name="Zhang X."/>
        </authorList>
    </citation>
    <scope>NUCLEOTIDE SEQUENCE [LARGE SCALE GENOMIC DNA]</scope>
    <source>
        <strain evidence="1 2">SK-G1</strain>
    </source>
</reference>
<accession>A0A3G2R5N1</accession>
<dbReference type="KEGG" id="bacg:D2962_09705"/>
<organism evidence="1 2">
    <name type="scientific">Biomaibacter acetigenes</name>
    <dbReference type="NCBI Taxonomy" id="2316383"/>
    <lineage>
        <taxon>Bacteria</taxon>
        <taxon>Bacillati</taxon>
        <taxon>Bacillota</taxon>
        <taxon>Clostridia</taxon>
        <taxon>Thermosediminibacterales</taxon>
        <taxon>Tepidanaerobacteraceae</taxon>
        <taxon>Biomaibacter</taxon>
    </lineage>
</organism>
<evidence type="ECO:0000313" key="1">
    <source>
        <dbReference type="EMBL" id="AYO30854.1"/>
    </source>
</evidence>
<dbReference type="EMBL" id="CP033169">
    <property type="protein sequence ID" value="AYO30854.1"/>
    <property type="molecule type" value="Genomic_DNA"/>
</dbReference>